<keyword evidence="5 6" id="KW-0472">Membrane</keyword>
<dbReference type="AlphaFoldDB" id="A0A1I1B2P4"/>
<dbReference type="EMBL" id="FOKK01000010">
    <property type="protein sequence ID" value="SFB42900.1"/>
    <property type="molecule type" value="Genomic_DNA"/>
</dbReference>
<feature type="transmembrane region" description="Helical" evidence="6">
    <location>
        <begin position="85"/>
        <end position="106"/>
    </location>
</feature>
<sequence>MIALTAYTLAIVIVSLSFSWFKDLVGQDLANPFSQPFFWGISVIYVFVTGILAGSYPAFLLSSYKPAVVFKSKMNAKKSFGLKPREVLVVFQFAVVVTLISSVWIVQDQMSFVQNRDLGIDKDNLIFHTVTENMRENKAALRNELIALPEVEQVSFTFSPLTDIYSDTDGMEWQGKDPEYKPMISRMGSDANLVKTAGMELIAGRDIDIYTYAGDSLSALVNEKAVVVMGFDDPIGQVIKDDSYEFTIVGVVKDFIMESPFDEVIPIMVMGPKRNLNFVHIRLAEGGDYANSLASVETVFNKFNPDSPFDYKFVDEEHARKFSSQERTAKLTSLFTGLAVMISCMGLFGLATFIAERRKKEISVRKVMGASVVSVVGLISSEFTKLVVISVIIGIPATWYFMSDWLETFAYRTSINWTVFLWTGGLTLVIALLTVSTQAIKAALVNPADTLKSE</sequence>
<keyword evidence="10" id="KW-1185">Reference proteome</keyword>
<evidence type="ECO:0000256" key="4">
    <source>
        <dbReference type="ARBA" id="ARBA00022989"/>
    </source>
</evidence>
<feature type="transmembrane region" description="Helical" evidence="6">
    <location>
        <begin position="43"/>
        <end position="64"/>
    </location>
</feature>
<evidence type="ECO:0000313" key="10">
    <source>
        <dbReference type="Proteomes" id="UP000198790"/>
    </source>
</evidence>
<dbReference type="InterPro" id="IPR050250">
    <property type="entry name" value="Macrolide_Exporter_MacB"/>
</dbReference>
<feature type="transmembrane region" description="Helical" evidence="6">
    <location>
        <begin position="415"/>
        <end position="435"/>
    </location>
</feature>
<dbReference type="OrthoDB" id="5933722at2"/>
<reference evidence="9 10" key="1">
    <citation type="submission" date="2016-10" db="EMBL/GenBank/DDBJ databases">
        <authorList>
            <person name="de Groot N.N."/>
        </authorList>
    </citation>
    <scope>NUCLEOTIDE SEQUENCE [LARGE SCALE GENOMIC DNA]</scope>
    <source>
        <strain evidence="9 10">DSM 23399</strain>
    </source>
</reference>
<evidence type="ECO:0000259" key="8">
    <source>
        <dbReference type="Pfam" id="PF12704"/>
    </source>
</evidence>
<proteinExistence type="predicted"/>
<name>A0A1I1B2P4_9BACT</name>
<organism evidence="9 10">
    <name type="scientific">Algoriphagus aquimarinus</name>
    <dbReference type="NCBI Taxonomy" id="237018"/>
    <lineage>
        <taxon>Bacteria</taxon>
        <taxon>Pseudomonadati</taxon>
        <taxon>Bacteroidota</taxon>
        <taxon>Cytophagia</taxon>
        <taxon>Cytophagales</taxon>
        <taxon>Cyclobacteriaceae</taxon>
        <taxon>Algoriphagus</taxon>
    </lineage>
</organism>
<protein>
    <submittedName>
        <fullName evidence="9">FtsX-like permease family protein</fullName>
    </submittedName>
</protein>
<evidence type="ECO:0000256" key="2">
    <source>
        <dbReference type="ARBA" id="ARBA00022475"/>
    </source>
</evidence>
<evidence type="ECO:0000259" key="7">
    <source>
        <dbReference type="Pfam" id="PF02687"/>
    </source>
</evidence>
<evidence type="ECO:0000256" key="1">
    <source>
        <dbReference type="ARBA" id="ARBA00004651"/>
    </source>
</evidence>
<evidence type="ECO:0000256" key="6">
    <source>
        <dbReference type="SAM" id="Phobius"/>
    </source>
</evidence>
<dbReference type="InterPro" id="IPR003838">
    <property type="entry name" value="ABC3_permease_C"/>
</dbReference>
<evidence type="ECO:0000313" key="9">
    <source>
        <dbReference type="EMBL" id="SFB42900.1"/>
    </source>
</evidence>
<dbReference type="PANTHER" id="PTHR30572:SF18">
    <property type="entry name" value="ABC-TYPE MACROLIDE FAMILY EXPORT SYSTEM PERMEASE COMPONENT 2"/>
    <property type="match status" value="1"/>
</dbReference>
<dbReference type="GO" id="GO:0005886">
    <property type="term" value="C:plasma membrane"/>
    <property type="evidence" value="ECO:0007669"/>
    <property type="project" value="UniProtKB-SubCell"/>
</dbReference>
<evidence type="ECO:0000256" key="5">
    <source>
        <dbReference type="ARBA" id="ARBA00023136"/>
    </source>
</evidence>
<dbReference type="PANTHER" id="PTHR30572">
    <property type="entry name" value="MEMBRANE COMPONENT OF TRANSPORTER-RELATED"/>
    <property type="match status" value="1"/>
</dbReference>
<dbReference type="Pfam" id="PF12704">
    <property type="entry name" value="MacB_PCD"/>
    <property type="match status" value="1"/>
</dbReference>
<keyword evidence="2" id="KW-1003">Cell membrane</keyword>
<dbReference type="Proteomes" id="UP000198790">
    <property type="component" value="Unassembled WGS sequence"/>
</dbReference>
<comment type="subcellular location">
    <subcellularLocation>
        <location evidence="1">Cell membrane</location>
        <topology evidence="1">Multi-pass membrane protein</topology>
    </subcellularLocation>
</comment>
<feature type="domain" description="MacB-like periplasmic core" evidence="8">
    <location>
        <begin position="94"/>
        <end position="296"/>
    </location>
</feature>
<keyword evidence="3 6" id="KW-0812">Transmembrane</keyword>
<keyword evidence="4 6" id="KW-1133">Transmembrane helix</keyword>
<dbReference type="STRING" id="237018.SAMN04489723_1105"/>
<feature type="transmembrane region" description="Helical" evidence="6">
    <location>
        <begin position="334"/>
        <end position="355"/>
    </location>
</feature>
<dbReference type="RefSeq" id="WP_092898303.1">
    <property type="nucleotide sequence ID" value="NZ_FOKK01000010.1"/>
</dbReference>
<dbReference type="GO" id="GO:0022857">
    <property type="term" value="F:transmembrane transporter activity"/>
    <property type="evidence" value="ECO:0007669"/>
    <property type="project" value="TreeGrafter"/>
</dbReference>
<dbReference type="Pfam" id="PF02687">
    <property type="entry name" value="FtsX"/>
    <property type="match status" value="1"/>
</dbReference>
<accession>A0A1I1B2P4</accession>
<feature type="domain" description="ABC3 transporter permease C-terminal" evidence="7">
    <location>
        <begin position="334"/>
        <end position="443"/>
    </location>
</feature>
<feature type="transmembrane region" description="Helical" evidence="6">
    <location>
        <begin position="367"/>
        <end position="395"/>
    </location>
</feature>
<gene>
    <name evidence="9" type="ORF">SAMN04489723_1105</name>
</gene>
<evidence type="ECO:0000256" key="3">
    <source>
        <dbReference type="ARBA" id="ARBA00022692"/>
    </source>
</evidence>
<dbReference type="InterPro" id="IPR025857">
    <property type="entry name" value="MacB_PCD"/>
</dbReference>